<keyword evidence="2" id="KW-1185">Reference proteome</keyword>
<dbReference type="EMBL" id="CP109617">
    <property type="protein sequence ID" value="WED55502.1"/>
    <property type="molecule type" value="Genomic_DNA"/>
</dbReference>
<dbReference type="Pfam" id="PF02566">
    <property type="entry name" value="OsmC"/>
    <property type="match status" value="1"/>
</dbReference>
<sequence length="151" mass="16679">MSERPLVTMRAEGEAGGVKTTVRVGDHTPFIVDEPERLGGTNKGPNPLEYLLGAQSSCTTIMIAYAAQDLNFEYEGVEFVTEGTLDPRGFQGMEGVRTYFESTHMKIVLDTTESDERIEALRKAVEARCPIHNLMHAADVAMTAEWTRKLG</sequence>
<accession>A0ABY8B3I4</accession>
<dbReference type="InterPro" id="IPR015946">
    <property type="entry name" value="KH_dom-like_a/b"/>
</dbReference>
<dbReference type="PANTHER" id="PTHR35368:SF1">
    <property type="entry name" value="HYDROPEROXIDE REDUCTASE"/>
    <property type="match status" value="1"/>
</dbReference>
<organism evidence="1 2">
    <name type="scientific">Exiguobacterium profundum</name>
    <dbReference type="NCBI Taxonomy" id="307643"/>
    <lineage>
        <taxon>Bacteria</taxon>
        <taxon>Bacillati</taxon>
        <taxon>Bacillota</taxon>
        <taxon>Bacilli</taxon>
        <taxon>Bacillales</taxon>
        <taxon>Bacillales Family XII. Incertae Sedis</taxon>
        <taxon>Exiguobacterium</taxon>
    </lineage>
</organism>
<proteinExistence type="predicted"/>
<dbReference type="RefSeq" id="WP_078147806.1">
    <property type="nucleotide sequence ID" value="NZ_CP109617.1"/>
</dbReference>
<dbReference type="InterPro" id="IPR003718">
    <property type="entry name" value="OsmC/Ohr_fam"/>
</dbReference>
<dbReference type="InterPro" id="IPR052924">
    <property type="entry name" value="OsmC/Ohr_hydroprdx_reductase"/>
</dbReference>
<dbReference type="PANTHER" id="PTHR35368">
    <property type="entry name" value="HYDROPEROXIDE REDUCTASE"/>
    <property type="match status" value="1"/>
</dbReference>
<evidence type="ECO:0000313" key="2">
    <source>
        <dbReference type="Proteomes" id="UP001219957"/>
    </source>
</evidence>
<reference evidence="1 2" key="1">
    <citation type="submission" date="2022-10" db="EMBL/GenBank/DDBJ databases">
        <title>Complete genome sequence of Exiguobacterium profundum TSS-3 isolated from an extremely saline-alkaline spring located in Ixtapa, Chiapas-Mexico.</title>
        <authorList>
            <person name="Rincon-Rosales R."/>
            <person name="Rogel M.A."/>
            <person name="Rincon-Molina C.I."/>
            <person name="Guerrero G."/>
            <person name="Manzano-Gomez L.A."/>
            <person name="Lopez-Lopez A."/>
            <person name="Rincon Molina F.A."/>
            <person name="Martinez-Romero E."/>
        </authorList>
    </citation>
    <scope>NUCLEOTIDE SEQUENCE [LARGE SCALE GENOMIC DNA]</scope>
    <source>
        <strain evidence="1 2">TSS-3</strain>
    </source>
</reference>
<dbReference type="Proteomes" id="UP001219957">
    <property type="component" value="Chromosome"/>
</dbReference>
<name>A0ABY8B3I4_9BACL</name>
<dbReference type="Gene3D" id="3.30.300.20">
    <property type="match status" value="1"/>
</dbReference>
<gene>
    <name evidence="1" type="ORF">OE059_01250</name>
</gene>
<evidence type="ECO:0000313" key="1">
    <source>
        <dbReference type="EMBL" id="WED55502.1"/>
    </source>
</evidence>
<dbReference type="SUPFAM" id="SSF82784">
    <property type="entry name" value="OsmC-like"/>
    <property type="match status" value="1"/>
</dbReference>
<dbReference type="InterPro" id="IPR036102">
    <property type="entry name" value="OsmC/Ohrsf"/>
</dbReference>
<protein>
    <submittedName>
        <fullName evidence="1">OsmC family protein</fullName>
    </submittedName>
</protein>